<evidence type="ECO:0000313" key="1">
    <source>
        <dbReference type="EMBL" id="GKV05445.1"/>
    </source>
</evidence>
<evidence type="ECO:0000313" key="2">
    <source>
        <dbReference type="Proteomes" id="UP001054252"/>
    </source>
</evidence>
<protein>
    <recommendedName>
        <fullName evidence="3">RNase H type-1 domain-containing protein</fullName>
    </recommendedName>
</protein>
<dbReference type="Proteomes" id="UP001054252">
    <property type="component" value="Unassembled WGS sequence"/>
</dbReference>
<accession>A0AAV5J383</accession>
<gene>
    <name evidence="1" type="ORF">SLEP1_g17457</name>
</gene>
<reference evidence="1 2" key="1">
    <citation type="journal article" date="2021" name="Commun. Biol.">
        <title>The genome of Shorea leprosula (Dipterocarpaceae) highlights the ecological relevance of drought in aseasonal tropical rainforests.</title>
        <authorList>
            <person name="Ng K.K.S."/>
            <person name="Kobayashi M.J."/>
            <person name="Fawcett J.A."/>
            <person name="Hatakeyama M."/>
            <person name="Paape T."/>
            <person name="Ng C.H."/>
            <person name="Ang C.C."/>
            <person name="Tnah L.H."/>
            <person name="Lee C.T."/>
            <person name="Nishiyama T."/>
            <person name="Sese J."/>
            <person name="O'Brien M.J."/>
            <person name="Copetti D."/>
            <person name="Mohd Noor M.I."/>
            <person name="Ong R.C."/>
            <person name="Putra M."/>
            <person name="Sireger I.Z."/>
            <person name="Indrioko S."/>
            <person name="Kosugi Y."/>
            <person name="Izuno A."/>
            <person name="Isagi Y."/>
            <person name="Lee S.L."/>
            <person name="Shimizu K.K."/>
        </authorList>
    </citation>
    <scope>NUCLEOTIDE SEQUENCE [LARGE SCALE GENOMIC DNA]</scope>
    <source>
        <strain evidence="1">214</strain>
    </source>
</reference>
<sequence>MGAIRDNDGNVVGTMLCEGPNSLSIMEIEAFSVRAALQCAMDLHLERQTLYEQNSHPFLIATFVSCRIQNVWRIQDVKGTGNRYAHELGRRH</sequence>
<dbReference type="AlphaFoldDB" id="A0AAV5J383"/>
<comment type="caution">
    <text evidence="1">The sequence shown here is derived from an EMBL/GenBank/DDBJ whole genome shotgun (WGS) entry which is preliminary data.</text>
</comment>
<evidence type="ECO:0008006" key="3">
    <source>
        <dbReference type="Google" id="ProtNLM"/>
    </source>
</evidence>
<name>A0AAV5J383_9ROSI</name>
<keyword evidence="2" id="KW-1185">Reference proteome</keyword>
<organism evidence="1 2">
    <name type="scientific">Rubroshorea leprosula</name>
    <dbReference type="NCBI Taxonomy" id="152421"/>
    <lineage>
        <taxon>Eukaryota</taxon>
        <taxon>Viridiplantae</taxon>
        <taxon>Streptophyta</taxon>
        <taxon>Embryophyta</taxon>
        <taxon>Tracheophyta</taxon>
        <taxon>Spermatophyta</taxon>
        <taxon>Magnoliopsida</taxon>
        <taxon>eudicotyledons</taxon>
        <taxon>Gunneridae</taxon>
        <taxon>Pentapetalae</taxon>
        <taxon>rosids</taxon>
        <taxon>malvids</taxon>
        <taxon>Malvales</taxon>
        <taxon>Dipterocarpaceae</taxon>
        <taxon>Rubroshorea</taxon>
    </lineage>
</organism>
<proteinExistence type="predicted"/>
<dbReference type="EMBL" id="BPVZ01000023">
    <property type="protein sequence ID" value="GKV05445.1"/>
    <property type="molecule type" value="Genomic_DNA"/>
</dbReference>